<organism evidence="1 2">
    <name type="scientific">Limosa lapponica baueri</name>
    <dbReference type="NCBI Taxonomy" id="1758121"/>
    <lineage>
        <taxon>Eukaryota</taxon>
        <taxon>Metazoa</taxon>
        <taxon>Chordata</taxon>
        <taxon>Craniata</taxon>
        <taxon>Vertebrata</taxon>
        <taxon>Euteleostomi</taxon>
        <taxon>Archelosauria</taxon>
        <taxon>Archosauria</taxon>
        <taxon>Dinosauria</taxon>
        <taxon>Saurischia</taxon>
        <taxon>Theropoda</taxon>
        <taxon>Coelurosauria</taxon>
        <taxon>Aves</taxon>
        <taxon>Neognathae</taxon>
        <taxon>Neoaves</taxon>
        <taxon>Charadriiformes</taxon>
        <taxon>Scolopacidae</taxon>
        <taxon>Limosa</taxon>
    </lineage>
</organism>
<reference evidence="2" key="2">
    <citation type="submission" date="2017-12" db="EMBL/GenBank/DDBJ databases">
        <title>Genome sequence of the Bar-tailed Godwit (Limosa lapponica baueri).</title>
        <authorList>
            <person name="Lima N.C.B."/>
            <person name="Parody-Merino A.M."/>
            <person name="Battley P.F."/>
            <person name="Fidler A.E."/>
            <person name="Prosdocimi F."/>
        </authorList>
    </citation>
    <scope>NUCLEOTIDE SEQUENCE [LARGE SCALE GENOMIC DNA]</scope>
</reference>
<protein>
    <submittedName>
        <fullName evidence="1">Rna-directed dna polymerase from mobile element jockey-like</fullName>
    </submittedName>
</protein>
<sequence>MLCPTLFNIFTNVLDGGFESTFTKFTDDTKLSGEVNTAEGRATLQRDMDRLEEWASKNSLKSSKDKCKVLRLG</sequence>
<evidence type="ECO:0000313" key="1">
    <source>
        <dbReference type="EMBL" id="PKU46372.1"/>
    </source>
</evidence>
<keyword evidence="1" id="KW-0695">RNA-directed DNA polymerase</keyword>
<gene>
    <name evidence="1" type="ORF">llap_3350</name>
</gene>
<dbReference type="Proteomes" id="UP000233556">
    <property type="component" value="Unassembled WGS sequence"/>
</dbReference>
<name>A0A2I0UJZ8_LIMLA</name>
<dbReference type="PANTHER" id="PTHR33332">
    <property type="entry name" value="REVERSE TRANSCRIPTASE DOMAIN-CONTAINING PROTEIN"/>
    <property type="match status" value="1"/>
</dbReference>
<dbReference type="GO" id="GO:0003964">
    <property type="term" value="F:RNA-directed DNA polymerase activity"/>
    <property type="evidence" value="ECO:0007669"/>
    <property type="project" value="UniProtKB-KW"/>
</dbReference>
<dbReference type="OrthoDB" id="9401911at2759"/>
<keyword evidence="1" id="KW-0808">Transferase</keyword>
<keyword evidence="1" id="KW-0548">Nucleotidyltransferase</keyword>
<accession>A0A2I0UJZ8</accession>
<dbReference type="AlphaFoldDB" id="A0A2I0UJZ8"/>
<proteinExistence type="predicted"/>
<dbReference type="EMBL" id="KZ505714">
    <property type="protein sequence ID" value="PKU46372.1"/>
    <property type="molecule type" value="Genomic_DNA"/>
</dbReference>
<reference evidence="2" key="1">
    <citation type="submission" date="2017-11" db="EMBL/GenBank/DDBJ databases">
        <authorList>
            <person name="Lima N.C."/>
            <person name="Parody-Merino A.M."/>
            <person name="Battley P.F."/>
            <person name="Fidler A.E."/>
            <person name="Prosdocimi F."/>
        </authorList>
    </citation>
    <scope>NUCLEOTIDE SEQUENCE [LARGE SCALE GENOMIC DNA]</scope>
</reference>
<evidence type="ECO:0000313" key="2">
    <source>
        <dbReference type="Proteomes" id="UP000233556"/>
    </source>
</evidence>
<keyword evidence="2" id="KW-1185">Reference proteome</keyword>